<name>A0ABT0ZWT7_9PSEU</name>
<comment type="caution">
    <text evidence="3">The sequence shown here is derived from an EMBL/GenBank/DDBJ whole genome shotgun (WGS) entry which is preliminary data.</text>
</comment>
<dbReference type="EMBL" id="JAGSOV010000020">
    <property type="protein sequence ID" value="MCO1655208.1"/>
    <property type="molecule type" value="Genomic_DNA"/>
</dbReference>
<feature type="domain" description="DUF2520" evidence="2">
    <location>
        <begin position="156"/>
        <end position="273"/>
    </location>
</feature>
<dbReference type="InterPro" id="IPR036291">
    <property type="entry name" value="NAD(P)-bd_dom_sf"/>
</dbReference>
<dbReference type="InterPro" id="IPR037108">
    <property type="entry name" value="TM1727-like_C_sf"/>
</dbReference>
<dbReference type="Proteomes" id="UP001165283">
    <property type="component" value="Unassembled WGS sequence"/>
</dbReference>
<dbReference type="Pfam" id="PF10728">
    <property type="entry name" value="DUF2520"/>
    <property type="match status" value="1"/>
</dbReference>
<accession>A0ABT0ZWT7</accession>
<dbReference type="Gene3D" id="1.10.1040.20">
    <property type="entry name" value="ProC-like, C-terminal domain"/>
    <property type="match status" value="1"/>
</dbReference>
<evidence type="ECO:0000313" key="4">
    <source>
        <dbReference type="Proteomes" id="UP001165283"/>
    </source>
</evidence>
<dbReference type="PANTHER" id="PTHR40459:SF1">
    <property type="entry name" value="CONSERVED HYPOTHETICAL ALANINE AND LEUCINE RICH PROTEIN"/>
    <property type="match status" value="1"/>
</dbReference>
<dbReference type="PANTHER" id="PTHR40459">
    <property type="entry name" value="CONSERVED HYPOTHETICAL ALANINE AND LEUCINE RICH PROTEIN"/>
    <property type="match status" value="1"/>
</dbReference>
<dbReference type="SUPFAM" id="SSF48179">
    <property type="entry name" value="6-phosphogluconate dehydrogenase C-terminal domain-like"/>
    <property type="match status" value="1"/>
</dbReference>
<dbReference type="Gene3D" id="3.40.50.720">
    <property type="entry name" value="NAD(P)-binding Rossmann-like Domain"/>
    <property type="match status" value="1"/>
</dbReference>
<organism evidence="3 4">
    <name type="scientific">Pseudonocardia humida</name>
    <dbReference type="NCBI Taxonomy" id="2800819"/>
    <lineage>
        <taxon>Bacteria</taxon>
        <taxon>Bacillati</taxon>
        <taxon>Actinomycetota</taxon>
        <taxon>Actinomycetes</taxon>
        <taxon>Pseudonocardiales</taxon>
        <taxon>Pseudonocardiaceae</taxon>
        <taxon>Pseudonocardia</taxon>
    </lineage>
</organism>
<protein>
    <submittedName>
        <fullName evidence="3">DUF2520 domain-containing protein</fullName>
    </submittedName>
</protein>
<sequence>MSARPARLAVGVVSAGRVGAVVGAAWAAAGHRVVATSGVSKASVDRAAALLPGVPLLAPDTVVAGADLALLAVPDDVLPGLVRGLAAAGSFRAGQIVVHTSGAHGVGVLAPAVEHGVLPLALHPVMTFTGRQEDVARLAGCSVGVTAAEDDETGVDVGFNVGAALVVEMGAEPVRVAEAVRPLYHAALAHGANHLVTLVRDCVETLERAGIRPAERLVAPLLSAALDNALRHGDRALTGPVARGDVGTVRKHLAELTAADPDLAETYRVLAGRTARRAAAAGLLPDHAVDDVLSTLREGP</sequence>
<reference evidence="3" key="1">
    <citation type="submission" date="2021-04" db="EMBL/GenBank/DDBJ databases">
        <title>Pseudonocardia sp. nov., isolated from sandy soil of mangrove forest.</title>
        <authorList>
            <person name="Zan Z."/>
            <person name="Huang R."/>
            <person name="Liu W."/>
        </authorList>
    </citation>
    <scope>NUCLEOTIDE SEQUENCE</scope>
    <source>
        <strain evidence="3">S2-4</strain>
    </source>
</reference>
<dbReference type="InterPro" id="IPR008927">
    <property type="entry name" value="6-PGluconate_DH-like_C_sf"/>
</dbReference>
<evidence type="ECO:0000259" key="1">
    <source>
        <dbReference type="Pfam" id="PF10727"/>
    </source>
</evidence>
<dbReference type="InterPro" id="IPR019665">
    <property type="entry name" value="OxRdtase/DH_put_Rossmann_dom"/>
</dbReference>
<evidence type="ECO:0000313" key="3">
    <source>
        <dbReference type="EMBL" id="MCO1655208.1"/>
    </source>
</evidence>
<proteinExistence type="predicted"/>
<dbReference type="RefSeq" id="WP_252436987.1">
    <property type="nucleotide sequence ID" value="NZ_JAGSOV010000020.1"/>
</dbReference>
<gene>
    <name evidence="3" type="ORF">KDL28_09095</name>
</gene>
<evidence type="ECO:0000259" key="2">
    <source>
        <dbReference type="Pfam" id="PF10728"/>
    </source>
</evidence>
<keyword evidence="4" id="KW-1185">Reference proteome</keyword>
<dbReference type="SUPFAM" id="SSF51735">
    <property type="entry name" value="NAD(P)-binding Rossmann-fold domains"/>
    <property type="match status" value="1"/>
</dbReference>
<feature type="domain" description="Putative oxidoreductase/dehydrogenase Rossmann-like" evidence="1">
    <location>
        <begin position="3"/>
        <end position="124"/>
    </location>
</feature>
<dbReference type="Pfam" id="PF10727">
    <property type="entry name" value="Rossmann-like"/>
    <property type="match status" value="1"/>
</dbReference>
<dbReference type="InterPro" id="IPR018931">
    <property type="entry name" value="DUF2520"/>
</dbReference>